<organism evidence="3 4">
    <name type="scientific">Basidiobolus meristosporus CBS 931.73</name>
    <dbReference type="NCBI Taxonomy" id="1314790"/>
    <lineage>
        <taxon>Eukaryota</taxon>
        <taxon>Fungi</taxon>
        <taxon>Fungi incertae sedis</taxon>
        <taxon>Zoopagomycota</taxon>
        <taxon>Entomophthoromycotina</taxon>
        <taxon>Basidiobolomycetes</taxon>
        <taxon>Basidiobolales</taxon>
        <taxon>Basidiobolaceae</taxon>
        <taxon>Basidiobolus</taxon>
    </lineage>
</organism>
<comment type="similarity">
    <text evidence="1">Belongs to the avfA family.</text>
</comment>
<dbReference type="Proteomes" id="UP000193498">
    <property type="component" value="Unassembled WGS sequence"/>
</dbReference>
<dbReference type="InParanoid" id="A0A1Y1YLB3"/>
<comment type="caution">
    <text evidence="3">The sequence shown here is derived from an EMBL/GenBank/DDBJ whole genome shotgun (WGS) entry which is preliminary data.</text>
</comment>
<dbReference type="GO" id="GO:0042602">
    <property type="term" value="F:riboflavin reductase (NADPH) activity"/>
    <property type="evidence" value="ECO:0007669"/>
    <property type="project" value="TreeGrafter"/>
</dbReference>
<keyword evidence="4" id="KW-1185">Reference proteome</keyword>
<proteinExistence type="inferred from homology"/>
<protein>
    <submittedName>
        <fullName evidence="3">3-beta hydroxysteroid dehydrogenase/isomerase family</fullName>
    </submittedName>
</protein>
<keyword evidence="3" id="KW-0413">Isomerase</keyword>
<accession>A0A1Y1YLB3</accession>
<evidence type="ECO:0000313" key="3">
    <source>
        <dbReference type="EMBL" id="ORX98623.1"/>
    </source>
</evidence>
<dbReference type="EMBL" id="MCFE01000110">
    <property type="protein sequence ID" value="ORX98623.1"/>
    <property type="molecule type" value="Genomic_DNA"/>
</dbReference>
<feature type="domain" description="NAD(P)-binding" evidence="2">
    <location>
        <begin position="7"/>
        <end position="198"/>
    </location>
</feature>
<dbReference type="GO" id="GO:0004074">
    <property type="term" value="F:biliverdin reductase [NAD(P)H] activity"/>
    <property type="evidence" value="ECO:0007669"/>
    <property type="project" value="TreeGrafter"/>
</dbReference>
<dbReference type="Pfam" id="PF13460">
    <property type="entry name" value="NAD_binding_10"/>
    <property type="match status" value="1"/>
</dbReference>
<reference evidence="3 4" key="1">
    <citation type="submission" date="2016-07" db="EMBL/GenBank/DDBJ databases">
        <title>Pervasive Adenine N6-methylation of Active Genes in Fungi.</title>
        <authorList>
            <consortium name="DOE Joint Genome Institute"/>
            <person name="Mondo S.J."/>
            <person name="Dannebaum R.O."/>
            <person name="Kuo R.C."/>
            <person name="Labutti K."/>
            <person name="Haridas S."/>
            <person name="Kuo A."/>
            <person name="Salamov A."/>
            <person name="Ahrendt S.R."/>
            <person name="Lipzen A."/>
            <person name="Sullivan W."/>
            <person name="Andreopoulos W.B."/>
            <person name="Clum A."/>
            <person name="Lindquist E."/>
            <person name="Daum C."/>
            <person name="Ramamoorthy G.K."/>
            <person name="Gryganskyi A."/>
            <person name="Culley D."/>
            <person name="Magnuson J.K."/>
            <person name="James T.Y."/>
            <person name="O'Malley M.A."/>
            <person name="Stajich J.E."/>
            <person name="Spatafora J.W."/>
            <person name="Visel A."/>
            <person name="Grigoriev I.V."/>
        </authorList>
    </citation>
    <scope>NUCLEOTIDE SEQUENCE [LARGE SCALE GENOMIC DNA]</scope>
    <source>
        <strain evidence="3 4">CBS 931.73</strain>
    </source>
</reference>
<dbReference type="InterPro" id="IPR016040">
    <property type="entry name" value="NAD(P)-bd_dom"/>
</dbReference>
<dbReference type="OrthoDB" id="63935at2759"/>
<dbReference type="CDD" id="cd05244">
    <property type="entry name" value="BVR-B_like_SDR_a"/>
    <property type="match status" value="1"/>
</dbReference>
<evidence type="ECO:0000256" key="1">
    <source>
        <dbReference type="ARBA" id="ARBA00038376"/>
    </source>
</evidence>
<dbReference type="PANTHER" id="PTHR43355:SF2">
    <property type="entry name" value="FLAVIN REDUCTASE (NADPH)"/>
    <property type="match status" value="1"/>
</dbReference>
<dbReference type="InterPro" id="IPR051606">
    <property type="entry name" value="Polyketide_Oxido-like"/>
</dbReference>
<dbReference type="SUPFAM" id="SSF51735">
    <property type="entry name" value="NAD(P)-binding Rossmann-fold domains"/>
    <property type="match status" value="1"/>
</dbReference>
<dbReference type="InterPro" id="IPR036291">
    <property type="entry name" value="NAD(P)-bd_dom_sf"/>
</dbReference>
<evidence type="ECO:0000259" key="2">
    <source>
        <dbReference type="Pfam" id="PF13460"/>
    </source>
</evidence>
<gene>
    <name evidence="3" type="ORF">K493DRAFT_313556</name>
</gene>
<dbReference type="GO" id="GO:0016853">
    <property type="term" value="F:isomerase activity"/>
    <property type="evidence" value="ECO:0007669"/>
    <property type="project" value="UniProtKB-KW"/>
</dbReference>
<sequence>MKLAILGGTGRTGVEVIKQALEKGLTVTALVRDIEKAKEKLPSSPELTLVQGDALEQSKVDQVVQGHDAVIVSLGGGLRGPDVEICSKAQKLINHSVKKYNVRRMIVVSSIGVGDSWNSVSWITGFLLWLVLGRPLADKEIQEQQIREDLPEFDWTIVRPGQLTDTGLTGTYRTGFDLGSNRISRADVAHFILNQLESDEFHRQAPSIIY</sequence>
<dbReference type="AlphaFoldDB" id="A0A1Y1YLB3"/>
<dbReference type="Gene3D" id="3.40.50.720">
    <property type="entry name" value="NAD(P)-binding Rossmann-like Domain"/>
    <property type="match status" value="1"/>
</dbReference>
<dbReference type="PANTHER" id="PTHR43355">
    <property type="entry name" value="FLAVIN REDUCTASE (NADPH)"/>
    <property type="match status" value="1"/>
</dbReference>
<name>A0A1Y1YLB3_9FUNG</name>
<evidence type="ECO:0000313" key="4">
    <source>
        <dbReference type="Proteomes" id="UP000193498"/>
    </source>
</evidence>